<dbReference type="Proteomes" id="UP000184040">
    <property type="component" value="Unassembled WGS sequence"/>
</dbReference>
<proteinExistence type="predicted"/>
<keyword evidence="3" id="KW-0269">Exonuclease</keyword>
<reference evidence="3 4" key="1">
    <citation type="submission" date="2016-11" db="EMBL/GenBank/DDBJ databases">
        <authorList>
            <person name="Jaros S."/>
            <person name="Januszkiewicz K."/>
            <person name="Wedrychowicz H."/>
        </authorList>
    </citation>
    <scope>NUCLEOTIDE SEQUENCE [LARGE SCALE GENOMIC DNA]</scope>
    <source>
        <strain evidence="3 4">DSM 26892</strain>
    </source>
</reference>
<dbReference type="InterPro" id="IPR036691">
    <property type="entry name" value="Endo/exonu/phosph_ase_sf"/>
</dbReference>
<dbReference type="GO" id="GO:0004519">
    <property type="term" value="F:endonuclease activity"/>
    <property type="evidence" value="ECO:0007669"/>
    <property type="project" value="UniProtKB-KW"/>
</dbReference>
<dbReference type="Gene3D" id="3.60.10.10">
    <property type="entry name" value="Endonuclease/exonuclease/phosphatase"/>
    <property type="match status" value="1"/>
</dbReference>
<feature type="domain" description="Endonuclease/exonuclease/phosphatase" evidence="2">
    <location>
        <begin position="6"/>
        <end position="294"/>
    </location>
</feature>
<keyword evidence="3" id="KW-0540">Nuclease</keyword>
<evidence type="ECO:0000313" key="3">
    <source>
        <dbReference type="EMBL" id="SHI68650.1"/>
    </source>
</evidence>
<evidence type="ECO:0000259" key="2">
    <source>
        <dbReference type="Pfam" id="PF03372"/>
    </source>
</evidence>
<name>A0A1M6D650_9RHOB</name>
<dbReference type="InterPro" id="IPR005135">
    <property type="entry name" value="Endo/exonuclease/phosphatase"/>
</dbReference>
<feature type="region of interest" description="Disordered" evidence="1">
    <location>
        <begin position="234"/>
        <end position="262"/>
    </location>
</feature>
<organism evidence="3 4">
    <name type="scientific">Palleronia salina</name>
    <dbReference type="NCBI Taxonomy" id="313368"/>
    <lineage>
        <taxon>Bacteria</taxon>
        <taxon>Pseudomonadati</taxon>
        <taxon>Pseudomonadota</taxon>
        <taxon>Alphaproteobacteria</taxon>
        <taxon>Rhodobacterales</taxon>
        <taxon>Roseobacteraceae</taxon>
        <taxon>Palleronia</taxon>
    </lineage>
</organism>
<dbReference type="AlphaFoldDB" id="A0A1M6D650"/>
<protein>
    <submittedName>
        <fullName evidence="3">Endonuclease/Exonuclease/phosphatase family protein</fullName>
    </submittedName>
</protein>
<sequence>MLRDILEDDPRPLAVARMIAEAVPDILVLQGVDYDAGAATLNALAETATEAGAPDYPHRFALPPNSGQATGLDLDGDGRLGGPRDAMGYGRFAGQGGMAVLSRFPIDADAATDLSDLLWDDLPGAIPPEPPFPDPETAAQRRVSSTGHWIVPVTVGDEVLHLMTWSATPPVFDGPEDLNGRRAHDETALWLRLLDGALAVPAPPAPFVILGLGNIDPVDGEGRAEAVNALLDDPRVQDPAPRSAGGMAAADPEHVGDPALDTADLDGPGNLRLSVLLPSADIAVRDAGVLWPAPDTPQATDLGPVEDWPRHRLVWADITLP</sequence>
<dbReference type="EMBL" id="FQZA01000002">
    <property type="protein sequence ID" value="SHI68650.1"/>
    <property type="molecule type" value="Genomic_DNA"/>
</dbReference>
<dbReference type="SUPFAM" id="SSF56219">
    <property type="entry name" value="DNase I-like"/>
    <property type="match status" value="1"/>
</dbReference>
<keyword evidence="3" id="KW-0378">Hydrolase</keyword>
<dbReference type="GO" id="GO:0004527">
    <property type="term" value="F:exonuclease activity"/>
    <property type="evidence" value="ECO:0007669"/>
    <property type="project" value="UniProtKB-KW"/>
</dbReference>
<keyword evidence="4" id="KW-1185">Reference proteome</keyword>
<dbReference type="STRING" id="313368.SAMN04488012_102273"/>
<accession>A0A1M6D650</accession>
<dbReference type="Pfam" id="PF03372">
    <property type="entry name" value="Exo_endo_phos"/>
    <property type="match status" value="1"/>
</dbReference>
<gene>
    <name evidence="3" type="ORF">SAMN04488012_102273</name>
</gene>
<evidence type="ECO:0000256" key="1">
    <source>
        <dbReference type="SAM" id="MobiDB-lite"/>
    </source>
</evidence>
<evidence type="ECO:0000313" key="4">
    <source>
        <dbReference type="Proteomes" id="UP000184040"/>
    </source>
</evidence>
<keyword evidence="3" id="KW-0255">Endonuclease</keyword>